<reference evidence="3" key="17">
    <citation type="journal article" date="1994" name="Virology">
        <title>Characterization of the Shope fibroma virus DNA ligase gene.</title>
        <authorList>
            <person name="Parks R.J."/>
            <person name="Lichty B.D."/>
            <person name="Karakis C."/>
            <person name="Evans D.H."/>
        </authorList>
    </citation>
    <scope>NUCLEOTIDE SEQUENCE [LARGE SCALE GENOMIC DNA]</scope>
    <source>
        <strain evidence="3">Kasza</strain>
    </source>
</reference>
<reference evidence="3" key="16">
    <citation type="journal article" date="1994" name="J. Virol.">
        <title>A poxvirus protein with a RING finger motif binds zinc and localizes in virus factories.</title>
        <authorList>
            <person name="Upton C."/>
            <person name="Schiff L."/>
            <person name="Rice S.A."/>
            <person name="Dowdeswell T."/>
            <person name="Yang X."/>
            <person name="McFadden G."/>
        </authorList>
    </citation>
    <scope>NUCLEOTIDE SEQUENCE [LARGE SCALE GENOMIC DNA]</scope>
    <source>
        <strain evidence="3">Kasza</strain>
    </source>
</reference>
<dbReference type="InterPro" id="IPR021119">
    <property type="entry name" value="Poxvirus_F1/C10"/>
</dbReference>
<reference evidence="2 3" key="12">
    <citation type="journal article" date="1991" name="Virology">
        <title>Sequence and analysis of a portion of the genomes of Shope fibroma virus and malignant rabbit fibroma virus that is important for viral replication in lymphocytes.</title>
        <authorList>
            <person name="Strayer D.S."/>
            <person name="Jerng H.H."/>
            <person name="O'Connor K."/>
        </authorList>
    </citation>
    <scope>NUCLEOTIDE SEQUENCE [LARGE SCALE GENOMIC DNA]</scope>
    <source>
        <strain evidence="2 3">Kasza</strain>
    </source>
</reference>
<protein>
    <submittedName>
        <fullName evidence="2">Gp011L</fullName>
    </submittedName>
</protein>
<dbReference type="Gene3D" id="1.10.437.10">
    <property type="entry name" value="Blc2-like"/>
    <property type="match status" value="1"/>
</dbReference>
<proteinExistence type="predicted"/>
<dbReference type="KEGG" id="vg:1486857"/>
<dbReference type="Proteomes" id="UP000000868">
    <property type="component" value="Segment"/>
</dbReference>
<dbReference type="EMBL" id="AF170722">
    <property type="protein sequence ID" value="AAF17895.1"/>
    <property type="molecule type" value="Genomic_DNA"/>
</dbReference>
<reference evidence="3" key="3">
    <citation type="journal article" date="1986" name="Mol. Cell. Biol.">
        <title>DNA sequence homology between the terminal inverted repeats of Shope fibroma virus and an endogenous cellular plasmid species.</title>
        <authorList>
            <person name="Upton C."/>
            <person name="McFadden G."/>
        </authorList>
    </citation>
    <scope>NUCLEOTIDE SEQUENCE [LARGE SCALE GENOMIC DNA]</scope>
    <source>
        <strain evidence="3">Kasza</strain>
    </source>
</reference>
<reference evidence="3" key="13">
    <citation type="journal article" date="1992" name="J. Gen. Virol.">
        <title>Nucleotide sequence analysis of a unique near-terminal region of the tumorigenic poxvirus, Shope fibroma virus.</title>
        <authorList>
            <person name="Massung R.F."/>
            <person name="McFadden G."/>
            <person name="Moyer R.W."/>
        </authorList>
    </citation>
    <scope>NUCLEOTIDE SEQUENCE [LARGE SCALE GENOMIC DNA]</scope>
    <source>
        <strain evidence="3">Kasza</strain>
    </source>
</reference>
<reference evidence="2 3" key="1">
    <citation type="journal article" date="1984" name="J. Virol.">
        <title>Tumorigenic poxviruses: construction of the composite physical map of the Shope fibroma virus genome.</title>
        <authorList>
            <person name="Delange A.M."/>
            <person name="Macaulay C."/>
            <person name="Block W."/>
            <person name="Mueller T."/>
            <person name="McFadden G."/>
        </authorList>
    </citation>
    <scope>NUCLEOTIDE SEQUENCE [LARGE SCALE GENOMIC DNA]</scope>
    <source>
        <strain evidence="2 3">Kasza</strain>
    </source>
</reference>
<name>Q9Q959_RFVKA</name>
<reference evidence="3" key="4">
    <citation type="journal article" date="1986" name="Virology">
        <title>Tumorigenic poxviruses: analysis of viral DNA sequences implicated in the tumorigenicity of Shope fibroma virus and malignant rabbit virus.</title>
        <authorList>
            <person name="Upton C."/>
            <person name="McFadden G."/>
        </authorList>
    </citation>
    <scope>NUCLEOTIDE SEQUENCE [LARGE SCALE GENOMIC DNA]</scope>
    <source>
        <strain evidence="3">Kasza</strain>
    </source>
</reference>
<reference evidence="3" key="21">
    <citation type="journal article" date="1999" name="J. Mol. Biol.">
        <title>Shope fibroma virus DNA topoisomerase catalyses holliday junction resolution and hairpin formation in vitro.</title>
        <authorList>
            <person name="Palaniyar N."/>
            <person name="Gerasimopoulos E."/>
            <person name="Evans D.H."/>
        </authorList>
    </citation>
    <scope>NUCLEOTIDE SEQUENCE [LARGE SCALE GENOMIC DNA]</scope>
    <source>
        <strain evidence="3">Kasza</strain>
    </source>
</reference>
<dbReference type="GO" id="GO:0033668">
    <property type="term" value="P:symbiont-mediated suppression of host apoptosis"/>
    <property type="evidence" value="ECO:0007669"/>
    <property type="project" value="InterPro"/>
</dbReference>
<gene>
    <name evidence="2" type="primary">s011L</name>
</gene>
<keyword evidence="3" id="KW-1185">Reference proteome</keyword>
<reference evidence="2 3" key="6">
    <citation type="journal article" date="1988" name="Virology">
        <title>Tumorigenic poxviruses: fine analysis of the recombination junctions in malignant rabbit fibroma virus, a recombinant between Shope fibroma virus and myxoma virus.</title>
        <authorList>
            <person name="Upton C."/>
            <person name="Macen J.L."/>
            <person name="Maranchuk R.A."/>
            <person name="DeLange A.M."/>
            <person name="McFadden G."/>
        </authorList>
    </citation>
    <scope>NUCLEOTIDE SEQUENCE [LARGE SCALE GENOMIC DNA]</scope>
    <source>
        <strain evidence="2 3">Kasza</strain>
    </source>
</reference>
<reference evidence="3" key="11">
    <citation type="journal article" date="1991" name="Virology">
        <title>Identification and DNA sequence of the large subunit of the capping enzyme from Shope fibroma virus.</title>
        <authorList>
            <person name="Upton C."/>
            <person name="Stuart D."/>
            <person name="McFadden G."/>
        </authorList>
    </citation>
    <scope>NUCLEOTIDE SEQUENCE [LARGE SCALE GENOMIC DNA]</scope>
    <source>
        <strain evidence="3">Kasza</strain>
    </source>
</reference>
<keyword evidence="1" id="KW-0472">Membrane</keyword>
<evidence type="ECO:0000256" key="1">
    <source>
        <dbReference type="SAM" id="Phobius"/>
    </source>
</evidence>
<reference evidence="3" key="15">
    <citation type="journal article" date="1993" name="Proc. Natl. Acad. Sci. U.S.A.">
        <title>Identification of a poxvirus gene encoding a uracil-DNA glycosylase.</title>
        <authorList>
            <person name="Upton C."/>
            <person name="Stuart D.T."/>
            <person name="McFadden G."/>
        </authorList>
    </citation>
    <scope>NUCLEOTIDE SEQUENCE [LARGE SCALE GENOMIC DNA]</scope>
    <source>
        <strain evidence="3">Kasza</strain>
    </source>
</reference>
<feature type="transmembrane region" description="Helical" evidence="1">
    <location>
        <begin position="139"/>
        <end position="157"/>
    </location>
</feature>
<reference evidence="2 3" key="9">
    <citation type="journal article" date="1990" name="Virology">
        <title>Tumorigenic poxviruses: characterization of the expression of an epidermal growth factor related gene in Shope fibroma virus.</title>
        <authorList>
            <person name="Chang W."/>
            <person name="Macaulay C."/>
            <person name="Hu S.L."/>
            <person name="Tam J.P."/>
            <person name="McFadden G."/>
        </authorList>
    </citation>
    <scope>NUCLEOTIDE SEQUENCE [LARGE SCALE GENOMIC DNA]</scope>
    <source>
        <strain evidence="2 3">Kasza</strain>
    </source>
</reference>
<reference evidence="3" key="7">
    <citation type="journal article" date="1990" name="Virology">
        <title>Identification and DNA sequence of the Shope fibroma virus DNA topoisomerase gene.</title>
        <authorList>
            <person name="Upton C."/>
            <person name="Opgenorth A."/>
            <person name="Traktman P."/>
            <person name="McFadden G."/>
        </authorList>
    </citation>
    <scope>NUCLEOTIDE SEQUENCE [LARGE SCALE GENOMIC DNA]</scope>
    <source>
        <strain evidence="3">Kasza</strain>
    </source>
</reference>
<reference evidence="3" key="14">
    <citation type="journal article" date="1992" name="Virus Res.">
        <title>Sequence and analysis of the BamHI 'D' fragment of Shope fibroma virus: comparison with similar regions of related poxviruses.</title>
        <authorList>
            <person name="Strayer D.S."/>
            <person name="Jerng H.H."/>
        </authorList>
    </citation>
    <scope>NUCLEOTIDE SEQUENCE [LARGE SCALE GENOMIC DNA]</scope>
    <source>
        <strain evidence="3">Kasza</strain>
    </source>
</reference>
<reference evidence="3" key="20">
    <citation type="journal article" date="1997" name="Virology">
        <title>The T1/35kDa family of poxvirus-secreted proteins bind chemokines and modulate leukocyte influx into virus-infected tissues.</title>
        <authorList>
            <person name="Graham K.A."/>
            <person name="Lalani A.S."/>
            <person name="Macen J.L."/>
            <person name="Ness T.L."/>
            <person name="Barry M."/>
            <person name="Liu L.Y."/>
            <person name="Lucas A."/>
            <person name="Clark-Lewis I."/>
            <person name="Moyer R.W."/>
            <person name="McFadden G."/>
        </authorList>
    </citation>
    <scope>NUCLEOTIDE SEQUENCE [LARGE SCALE GENOMIC DNA]</scope>
    <source>
        <strain evidence="3">Kasza</strain>
    </source>
</reference>
<reference evidence="3" key="10">
    <citation type="journal article" date="1991" name="Biochem. Biophys. Res. Commun.">
        <title>T2 open reading frame from the Shope fibroma virus encodes a soluble form of the TNF receptor.</title>
        <authorList>
            <person name="Smith C.A."/>
            <person name="Davis T."/>
            <person name="Wignall J.M."/>
            <person name="Din W.S."/>
            <person name="Farrah T."/>
            <person name="Upton C."/>
            <person name="McFadden G."/>
            <person name="Goodwin R.G."/>
        </authorList>
    </citation>
    <scope>NUCLEOTIDE SEQUENCE [LARGE SCALE GENOMIC DNA]</scope>
    <source>
        <strain evidence="3">Kasza</strain>
    </source>
</reference>
<organismHost>
    <name type="scientific">Oryctolagus cuniculus</name>
    <name type="common">Rabbit</name>
    <dbReference type="NCBI Taxonomy" id="9986"/>
</organismHost>
<reference evidence="3" key="18">
    <citation type="journal article" date="1995" name="Virology">
        <title>Myxoma virus and Shope fibroma virus encode dual-specificity tyrosine/serine phosphatases which are essential for virus viability.</title>
        <authorList>
            <person name="Mossman K."/>
            <person name="Ostergaard H."/>
            <person name="Upton C."/>
            <person name="McFadden G."/>
        </authorList>
    </citation>
    <scope>NUCLEOTIDE SEQUENCE [LARGE SCALE GENOMIC DNA]</scope>
    <source>
        <strain evidence="3">Kasza</strain>
    </source>
</reference>
<dbReference type="Pfam" id="PF11099">
    <property type="entry name" value="M11L"/>
    <property type="match status" value="1"/>
</dbReference>
<reference evidence="2 3" key="23">
    <citation type="journal article" date="1999" name="Virology">
        <title>The complete genome sequence of shope (Rabbit) fibroma virus.</title>
        <authorList>
            <person name="Willer D.O."/>
            <person name="McFadden G."/>
            <person name="Evans D.H."/>
        </authorList>
    </citation>
    <scope>NUCLEOTIDE SEQUENCE [LARGE SCALE GENOMIC DNA]</scope>
    <source>
        <strain evidence="2 3">Kasza</strain>
    </source>
</reference>
<reference evidence="3" key="19">
    <citation type="journal article" date="1995" name="Virology">
        <title>Species specificity of ectromelia virus and vaccinia virus interferon-gamma binding proteins.</title>
        <authorList>
            <person name="Mossman K."/>
            <person name="Upton C."/>
            <person name="Buller R.M."/>
            <person name="McFadden G."/>
        </authorList>
    </citation>
    <scope>NUCLEOTIDE SEQUENCE [LARGE SCALE GENOMIC DNA]</scope>
    <source>
        <strain evidence="3">Kasza</strain>
    </source>
</reference>
<reference evidence="3" key="22">
    <citation type="journal article" date="1999" name="J. Virol.">
        <title>Myxoma virus encodes an alpha2,3-sialyltransferase that enhances virulence.</title>
        <authorList>
            <person name="Jackson R.J."/>
            <person name="Hall D.F."/>
            <person name="Kerr P.J."/>
        </authorList>
    </citation>
    <scope>NUCLEOTIDE SEQUENCE [LARGE SCALE GENOMIC DNA]</scope>
    <source>
        <strain evidence="3">Kasza</strain>
    </source>
</reference>
<dbReference type="InterPro" id="IPR036834">
    <property type="entry name" value="Bcl-2-like_sf"/>
</dbReference>
<accession>Q9Q959</accession>
<reference evidence="3" key="2">
    <citation type="journal article" date="1986" name="J. Virol.">
        <title>Identification and nucleotide sequence of the thymidine kinase gene of Shope fibroma virus.</title>
        <authorList>
            <person name="Upton C."/>
            <person name="McFadden G."/>
        </authorList>
    </citation>
    <scope>NUCLEOTIDE SEQUENCE [LARGE SCALE GENOMIC DNA]</scope>
    <source>
        <strain evidence="3">Kasza</strain>
    </source>
</reference>
<dbReference type="RefSeq" id="NP_051900.1">
    <property type="nucleotide sequence ID" value="NC_001266.1"/>
</dbReference>
<evidence type="ECO:0000313" key="2">
    <source>
        <dbReference type="EMBL" id="AAF17895.1"/>
    </source>
</evidence>
<evidence type="ECO:0000313" key="3">
    <source>
        <dbReference type="Proteomes" id="UP000000868"/>
    </source>
</evidence>
<sequence>MSRLKEVVYTYLNGGDITECTEIDLLCQLVNCCNFINNTYAKNYDVLCDIMERDILSYNIENIKKALGFALLDASPSVKLATLALLSIILKKLNKIRHTEACVFSDVIDGITAEENKVIGFIQEKYKYNTTYYNKRSKLPVYLSTAMVATLIVYGVIKWRRGT</sequence>
<reference evidence="2 3" key="8">
    <citation type="journal article" date="1990" name="Virology">
        <title>The complete DNA sequence of vaccinia virus.</title>
        <authorList>
            <person name="Goebel S.J."/>
            <person name="Johnson G.P."/>
            <person name="Perkus M.E."/>
            <person name="Davis S.W."/>
            <person name="Winslow J.P."/>
            <person name="Paoletti E."/>
        </authorList>
    </citation>
    <scope>NUCLEOTIDE SEQUENCE [LARGE SCALE GENOMIC DNA]</scope>
    <source>
        <strain evidence="2 3">Kasza</strain>
    </source>
</reference>
<organism evidence="3">
    <name type="scientific">Rabbit fibroma virus (strain Kasza)</name>
    <name type="common">RFV</name>
    <name type="synonym">Shope fibroma virus (strain Kasza)</name>
    <dbReference type="NCBI Taxonomy" id="10272"/>
    <lineage>
        <taxon>Viruses</taxon>
        <taxon>Varidnaviria</taxon>
        <taxon>Bamfordvirae</taxon>
        <taxon>Nucleocytoviricota</taxon>
        <taxon>Pokkesviricetes</taxon>
        <taxon>Chitovirales</taxon>
        <taxon>Poxviridae</taxon>
        <taxon>Chordopoxvirinae</taxon>
        <taxon>Leporipoxvirus</taxon>
        <taxon>Leporipoxvirus shope</taxon>
        <taxon>Rabbit fibroma virus</taxon>
    </lineage>
</organism>
<keyword evidence="1" id="KW-0812">Transmembrane</keyword>
<reference evidence="3" key="5">
    <citation type="journal article" date="1987" name="Virology">
        <title>Tumorigenic poxviruses: genomic organization and DNA sequence of the telomeric region of the Shope fibroma virus genome.</title>
        <authorList>
            <person name="Upton C."/>
            <person name="DeLange A.M."/>
            <person name="McFadden G."/>
        </authorList>
    </citation>
    <scope>NUCLEOTIDE SEQUENCE [LARGE SCALE GENOMIC DNA]</scope>
    <source>
        <strain evidence="3">Kasza</strain>
    </source>
</reference>
<keyword evidence="1" id="KW-1133">Transmembrane helix</keyword>